<dbReference type="PATRIC" id="fig|1263870.3.peg.1713"/>
<dbReference type="InterPro" id="IPR050833">
    <property type="entry name" value="Poly_Biosynth_Transport"/>
</dbReference>
<feature type="transmembrane region" description="Helical" evidence="6">
    <location>
        <begin position="182"/>
        <end position="202"/>
    </location>
</feature>
<feature type="transmembrane region" description="Helical" evidence="6">
    <location>
        <begin position="363"/>
        <end position="384"/>
    </location>
</feature>
<proteinExistence type="predicted"/>
<dbReference type="EMBL" id="ANOH01000117">
    <property type="protein sequence ID" value="EMI56921.1"/>
    <property type="molecule type" value="Genomic_DNA"/>
</dbReference>
<name>M5UGF4_9BACT</name>
<comment type="caution">
    <text evidence="7">The sequence shown here is derived from an EMBL/GenBank/DDBJ whole genome shotgun (WGS) entry which is preliminary data.</text>
</comment>
<feature type="transmembrane region" description="Helical" evidence="6">
    <location>
        <begin position="159"/>
        <end position="176"/>
    </location>
</feature>
<keyword evidence="3 6" id="KW-0812">Transmembrane</keyword>
<evidence type="ECO:0000256" key="4">
    <source>
        <dbReference type="ARBA" id="ARBA00022989"/>
    </source>
</evidence>
<evidence type="ECO:0000313" key="7">
    <source>
        <dbReference type="EMBL" id="EMI56921.1"/>
    </source>
</evidence>
<feature type="transmembrane region" description="Helical" evidence="6">
    <location>
        <begin position="300"/>
        <end position="320"/>
    </location>
</feature>
<feature type="transmembrane region" description="Helical" evidence="6">
    <location>
        <begin position="21"/>
        <end position="44"/>
    </location>
</feature>
<evidence type="ECO:0000256" key="3">
    <source>
        <dbReference type="ARBA" id="ARBA00022692"/>
    </source>
</evidence>
<evidence type="ECO:0000313" key="8">
    <source>
        <dbReference type="Proteomes" id="UP000011885"/>
    </source>
</evidence>
<protein>
    <submittedName>
        <fullName evidence="7">Polysaccharide biosynthesis protein</fullName>
    </submittedName>
</protein>
<dbReference type="GO" id="GO:0005886">
    <property type="term" value="C:plasma membrane"/>
    <property type="evidence" value="ECO:0007669"/>
    <property type="project" value="UniProtKB-SubCell"/>
</dbReference>
<keyword evidence="4 6" id="KW-1133">Transmembrane helix</keyword>
<keyword evidence="5 6" id="KW-0472">Membrane</keyword>
<keyword evidence="8" id="KW-1185">Reference proteome</keyword>
<dbReference type="PANTHER" id="PTHR30250">
    <property type="entry name" value="PST FAMILY PREDICTED COLANIC ACID TRANSPORTER"/>
    <property type="match status" value="1"/>
</dbReference>
<organism evidence="7 8">
    <name type="scientific">Rhodopirellula sallentina SM41</name>
    <dbReference type="NCBI Taxonomy" id="1263870"/>
    <lineage>
        <taxon>Bacteria</taxon>
        <taxon>Pseudomonadati</taxon>
        <taxon>Planctomycetota</taxon>
        <taxon>Planctomycetia</taxon>
        <taxon>Pirellulales</taxon>
        <taxon>Pirellulaceae</taxon>
        <taxon>Rhodopirellula</taxon>
    </lineage>
</organism>
<dbReference type="Pfam" id="PF01943">
    <property type="entry name" value="Polysacc_synt"/>
    <property type="match status" value="1"/>
</dbReference>
<sequence>MTSRSKLAGKRDSFFLESASTLATQIVLIAISVVGGAMVARILGPELKGKAALIDLLAHCGFMFFSLGLGASFSFAIAKDKYRNSQIVSAAIVSGVILWLIGVSAFTLSWNLHRSIWSGLPINFLVIGALLALNYILINYGTRILIGQGKINEVNAASLIKALVNFSLVVIAVWYFDLGLAGLLVGLLASTVVQIVTIGWLTREDVHFDPFWSGDFIAQNLTYGLKSHALLVINFLNYRVDLALLKHFDGDFSVGIYSLAVGMAELMWLIPNSAVAPLFSRVATADAMDGCERTLRTVRFSILILTLMSVVGVFVGSPAIHLLYGKEFGDSYYPFLALLPGICLFPVFKLLTVDLAARGRPGIGTIASAIALLINVGANCWLIPRLGVVGAGLATSISYLCMSTVVLALFMRINKRSLREILWLNDSDRKLIWGILKSAYKRVRDLVAGARG</sequence>
<accession>M5UGF4</accession>
<dbReference type="PANTHER" id="PTHR30250:SF11">
    <property type="entry name" value="O-ANTIGEN TRANSPORTER-RELATED"/>
    <property type="match status" value="1"/>
</dbReference>
<evidence type="ECO:0000256" key="1">
    <source>
        <dbReference type="ARBA" id="ARBA00004651"/>
    </source>
</evidence>
<dbReference type="Proteomes" id="UP000011885">
    <property type="component" value="Unassembled WGS sequence"/>
</dbReference>
<keyword evidence="2" id="KW-1003">Cell membrane</keyword>
<dbReference type="RefSeq" id="WP_008676139.1">
    <property type="nucleotide sequence ID" value="NZ_ANOH01000117.1"/>
</dbReference>
<dbReference type="InterPro" id="IPR002797">
    <property type="entry name" value="Polysacc_synth"/>
</dbReference>
<comment type="subcellular location">
    <subcellularLocation>
        <location evidence="1">Cell membrane</location>
        <topology evidence="1">Multi-pass membrane protein</topology>
    </subcellularLocation>
</comment>
<feature type="transmembrane region" description="Helical" evidence="6">
    <location>
        <begin position="390"/>
        <end position="410"/>
    </location>
</feature>
<evidence type="ECO:0000256" key="2">
    <source>
        <dbReference type="ARBA" id="ARBA00022475"/>
    </source>
</evidence>
<feature type="transmembrane region" description="Helical" evidence="6">
    <location>
        <begin position="56"/>
        <end position="78"/>
    </location>
</feature>
<evidence type="ECO:0000256" key="5">
    <source>
        <dbReference type="ARBA" id="ARBA00023136"/>
    </source>
</evidence>
<reference evidence="7 8" key="1">
    <citation type="journal article" date="2013" name="Mar. Genomics">
        <title>Expression of sulfatases in Rhodopirellula baltica and the diversity of sulfatases in the genus Rhodopirellula.</title>
        <authorList>
            <person name="Wegner C.E."/>
            <person name="Richter-Heitmann T."/>
            <person name="Klindworth A."/>
            <person name="Klockow C."/>
            <person name="Richter M."/>
            <person name="Achstetter T."/>
            <person name="Glockner F.O."/>
            <person name="Harder J."/>
        </authorList>
    </citation>
    <scope>NUCLEOTIDE SEQUENCE [LARGE SCALE GENOMIC DNA]</scope>
    <source>
        <strain evidence="7 8">SM41</strain>
    </source>
</reference>
<feature type="transmembrane region" description="Helical" evidence="6">
    <location>
        <begin position="90"/>
        <end position="110"/>
    </location>
</feature>
<feature type="transmembrane region" description="Helical" evidence="6">
    <location>
        <begin position="116"/>
        <end position="138"/>
    </location>
</feature>
<dbReference type="OrthoDB" id="143246at2"/>
<feature type="transmembrane region" description="Helical" evidence="6">
    <location>
        <begin position="332"/>
        <end position="351"/>
    </location>
</feature>
<dbReference type="AlphaFoldDB" id="M5UGF4"/>
<evidence type="ECO:0000256" key="6">
    <source>
        <dbReference type="SAM" id="Phobius"/>
    </source>
</evidence>
<gene>
    <name evidence="7" type="ORF">RSSM_01602</name>
</gene>